<accession>A0A8S1APN3</accession>
<organism evidence="5 6">
    <name type="scientific">Arctia plantaginis</name>
    <name type="common">Wood tiger moth</name>
    <name type="synonym">Phalaena plantaginis</name>
    <dbReference type="NCBI Taxonomy" id="874455"/>
    <lineage>
        <taxon>Eukaryota</taxon>
        <taxon>Metazoa</taxon>
        <taxon>Ecdysozoa</taxon>
        <taxon>Arthropoda</taxon>
        <taxon>Hexapoda</taxon>
        <taxon>Insecta</taxon>
        <taxon>Pterygota</taxon>
        <taxon>Neoptera</taxon>
        <taxon>Endopterygota</taxon>
        <taxon>Lepidoptera</taxon>
        <taxon>Glossata</taxon>
        <taxon>Ditrysia</taxon>
        <taxon>Noctuoidea</taxon>
        <taxon>Erebidae</taxon>
        <taxon>Arctiinae</taxon>
        <taxon>Arctia</taxon>
    </lineage>
</organism>
<dbReference type="SUPFAM" id="SSF56672">
    <property type="entry name" value="DNA/RNA polymerases"/>
    <property type="match status" value="1"/>
</dbReference>
<keyword evidence="1" id="KW-0863">Zinc-finger</keyword>
<keyword evidence="1" id="KW-0862">Zinc</keyword>
<evidence type="ECO:0000313" key="6">
    <source>
        <dbReference type="Proteomes" id="UP000494256"/>
    </source>
</evidence>
<dbReference type="EMBL" id="CADEBD010000330">
    <property type="protein sequence ID" value="CAB3246580.1"/>
    <property type="molecule type" value="Genomic_DNA"/>
</dbReference>
<dbReference type="InterPro" id="IPR013087">
    <property type="entry name" value="Znf_C2H2_type"/>
</dbReference>
<evidence type="ECO:0000259" key="3">
    <source>
        <dbReference type="PROSITE" id="PS50157"/>
    </source>
</evidence>
<protein>
    <recommendedName>
        <fullName evidence="7">Reverse transcriptase</fullName>
    </recommendedName>
</protein>
<dbReference type="GO" id="GO:0071897">
    <property type="term" value="P:DNA biosynthetic process"/>
    <property type="evidence" value="ECO:0007669"/>
    <property type="project" value="UniProtKB-ARBA"/>
</dbReference>
<evidence type="ECO:0000256" key="1">
    <source>
        <dbReference type="PROSITE-ProRule" id="PRU00042"/>
    </source>
</evidence>
<feature type="domain" description="Reverse transcriptase" evidence="4">
    <location>
        <begin position="621"/>
        <end position="874"/>
    </location>
</feature>
<dbReference type="InterPro" id="IPR000477">
    <property type="entry name" value="RT_dom"/>
</dbReference>
<evidence type="ECO:0000313" key="5">
    <source>
        <dbReference type="EMBL" id="CAB3246580.1"/>
    </source>
</evidence>
<feature type="domain" description="C2H2-type" evidence="3">
    <location>
        <begin position="298"/>
        <end position="321"/>
    </location>
</feature>
<name>A0A8S1APN3_ARCPL</name>
<gene>
    <name evidence="5" type="ORF">APLA_LOCUS11592</name>
</gene>
<dbReference type="Pfam" id="PF00078">
    <property type="entry name" value="RVT_1"/>
    <property type="match status" value="1"/>
</dbReference>
<reference evidence="5 6" key="1">
    <citation type="submission" date="2020-04" db="EMBL/GenBank/DDBJ databases">
        <authorList>
            <person name="Wallbank WR R."/>
            <person name="Pardo Diaz C."/>
            <person name="Kozak K."/>
            <person name="Martin S."/>
            <person name="Jiggins C."/>
            <person name="Moest M."/>
            <person name="Warren A I."/>
            <person name="Byers J.R.P. K."/>
            <person name="Montejo-Kovacevich G."/>
            <person name="Yen C E."/>
        </authorList>
    </citation>
    <scope>NUCLEOTIDE SEQUENCE [LARGE SCALE GENOMIC DNA]</scope>
</reference>
<dbReference type="PROSITE" id="PS50157">
    <property type="entry name" value="ZINC_FINGER_C2H2_2"/>
    <property type="match status" value="1"/>
</dbReference>
<feature type="region of interest" description="Disordered" evidence="2">
    <location>
        <begin position="170"/>
        <end position="192"/>
    </location>
</feature>
<evidence type="ECO:0000259" key="4">
    <source>
        <dbReference type="PROSITE" id="PS50878"/>
    </source>
</evidence>
<sequence>MEAGLSFEEVVNKIKEKNLEDDNQWTLDKFRVEMKMLFSRKRGNRTICACVKGRINAGWEAVEVTDYVGVTCCNCCQLFGHPEKYCRAKGMTCGNCGDDRHRSEECQATFFRCATCVKYKQQSMHKTQRSAYPACRVARRATDAHSRVLVARGACSRPWAARIVKQHADPCGASDDEPARSGGRSPPPIRRGALARTALRKRAAEGAWCEERSNDHQRWHVVAHVRLVMPIHNGVEWTYQTWPAAPQMATRPPRILKSAFDSTINERHPVRPQGSGRGRIRTPGTRDTAQASEVGSGWVCPECERAFTTKIGLGVHKRRAHPLTTNIDAAPAQIKRRWREEEVALLAKTEARLVREGVQCTNQQLAKILPHLGTTVEAIKGKRRGVEYKKAVQWWLDTQEEQTPPVTTTREEPEPSNTEHPTEPGAPMTELAAPLRSTPRAASVQLQSTETGDAEVLSELFELAERRNARSVTVRGRRRRHRTTDLRVTTLAGLSSRKRRRMEYARVQELWRKCPSRAAAEIIDGQSRGVRHSLDELEAYWRPIIETVSDAPGPAPEALRKAKHSAQHGELVDVERLMMPFSVEEVRASRVDGRSAPGPDGILPGDWNSIPAETQAALFNAWLARGEAPMRLRRSRTIFVPKTDEPSGPGDYRPISIASVPLRHMHSAMARRLESCCPPDARQRGFIRVDGTLENSGVLDAVLGDCRKRLRECHVAVLDFAKAFDTLSHRALVEVLRGRGLPEAFCSYIAILYNTAETVLAVDGVCSAPVRLGQGVRQGDPLSPLLFNLAMDIILSSLPREVGYRLENEQVSALAYADDLVLLAGSVVGMQSSIDSVVESERTMGLYVSHAKSSVLSMVPDGKRKKLHYLGGRTFRFGRRWVRQMDCVERWRYLGVDFQASGCVTLEHDIKRALNNISRAPLKPQQRLEIVRVHLIPRFLHGFVLGTITDDRLRMLDVQIRSVVRQWLRLPKDVPTGYFHAATKDGGLAVPSLRTCVPDLIVKRFGRMASSGWSVARAAARSDKIRRKLQWANKRLQKLTREGPTAGERTTAMYWREALYASNDGSELRESWNTTASTKWMRERSAEISGRDYVQFVHCHINALPSRVRNSRGRRCEGLELNCRAGCAVRETTAHCIQQCHRTHGGRILRHDKVAEVVSSGMAEVGWTVVREPRIKTALGLRKPDIIAARDGVGVIVDVQVTRTSGSDAKGTGVVSYSDALKLRKGAVPMPIPKRLGPAVVIYPSEESREEVKTAEETKRLLRSAVDPSKLGVQIEGVRKVGNAGVVVQTTSREAAEVLKKAMPKSLRVGEPRERRPLVALSGMETGLPFDAVLTKIKEQNLEEEAQWPLEKLKADMKLLFTRKRGYGLGCLHPKQSRWGKPGVRGSPSLATP</sequence>
<evidence type="ECO:0000256" key="2">
    <source>
        <dbReference type="SAM" id="MobiDB-lite"/>
    </source>
</evidence>
<proteinExistence type="predicted"/>
<comment type="caution">
    <text evidence="5">The sequence shown here is derived from an EMBL/GenBank/DDBJ whole genome shotgun (WGS) entry which is preliminary data.</text>
</comment>
<dbReference type="CDD" id="cd01650">
    <property type="entry name" value="RT_nLTR_like"/>
    <property type="match status" value="1"/>
</dbReference>
<dbReference type="GO" id="GO:0008270">
    <property type="term" value="F:zinc ion binding"/>
    <property type="evidence" value="ECO:0007669"/>
    <property type="project" value="UniProtKB-KW"/>
</dbReference>
<evidence type="ECO:0008006" key="7">
    <source>
        <dbReference type="Google" id="ProtNLM"/>
    </source>
</evidence>
<dbReference type="InterPro" id="IPR043502">
    <property type="entry name" value="DNA/RNA_pol_sf"/>
</dbReference>
<dbReference type="OrthoDB" id="200924at2759"/>
<feature type="compositionally biased region" description="Low complexity" evidence="2">
    <location>
        <begin position="180"/>
        <end position="192"/>
    </location>
</feature>
<dbReference type="PROSITE" id="PS50878">
    <property type="entry name" value="RT_POL"/>
    <property type="match status" value="1"/>
</dbReference>
<dbReference type="Proteomes" id="UP000494256">
    <property type="component" value="Unassembled WGS sequence"/>
</dbReference>
<dbReference type="PROSITE" id="PS00028">
    <property type="entry name" value="ZINC_FINGER_C2H2_1"/>
    <property type="match status" value="1"/>
</dbReference>
<feature type="region of interest" description="Disordered" evidence="2">
    <location>
        <begin position="399"/>
        <end position="430"/>
    </location>
</feature>
<dbReference type="PANTHER" id="PTHR19446">
    <property type="entry name" value="REVERSE TRANSCRIPTASES"/>
    <property type="match status" value="1"/>
</dbReference>
<feature type="region of interest" description="Disordered" evidence="2">
    <location>
        <begin position="266"/>
        <end position="293"/>
    </location>
</feature>
<keyword evidence="1" id="KW-0479">Metal-binding</keyword>